<feature type="transmembrane region" description="Helical" evidence="1">
    <location>
        <begin position="274"/>
        <end position="296"/>
    </location>
</feature>
<keyword evidence="5" id="KW-1185">Reference proteome</keyword>
<feature type="transmembrane region" description="Helical" evidence="1">
    <location>
        <begin position="99"/>
        <end position="118"/>
    </location>
</feature>
<dbReference type="Proteomes" id="UP000058599">
    <property type="component" value="Chromosome"/>
</dbReference>
<feature type="transmembrane region" description="Helical" evidence="1">
    <location>
        <begin position="247"/>
        <end position="269"/>
    </location>
</feature>
<dbReference type="PANTHER" id="PTHR39084">
    <property type="entry name" value="MEMBRANE PROTEIN-RELATED"/>
    <property type="match status" value="1"/>
</dbReference>
<feature type="transmembrane region" description="Helical" evidence="1">
    <location>
        <begin position="379"/>
        <end position="403"/>
    </location>
</feature>
<dbReference type="RefSeq" id="WP_237233988.1">
    <property type="nucleotide sequence ID" value="NZ_CP012199.1"/>
</dbReference>
<evidence type="ECO:0000256" key="1">
    <source>
        <dbReference type="SAM" id="Phobius"/>
    </source>
</evidence>
<evidence type="ECO:0000313" key="5">
    <source>
        <dbReference type="Proteomes" id="UP000058599"/>
    </source>
</evidence>
<name>A0AA86GMJ5_9SPHN</name>
<feature type="transmembrane region" description="Helical" evidence="1">
    <location>
        <begin position="72"/>
        <end position="90"/>
    </location>
</feature>
<feature type="domain" description="DUF4010" evidence="3">
    <location>
        <begin position="192"/>
        <end position="401"/>
    </location>
</feature>
<dbReference type="PANTHER" id="PTHR39084:SF1">
    <property type="entry name" value="DUF4010 DOMAIN-CONTAINING PROTEIN"/>
    <property type="match status" value="1"/>
</dbReference>
<dbReference type="Pfam" id="PF02308">
    <property type="entry name" value="MgtC"/>
    <property type="match status" value="1"/>
</dbReference>
<feature type="transmembrane region" description="Helical" evidence="1">
    <location>
        <begin position="347"/>
        <end position="367"/>
    </location>
</feature>
<feature type="transmembrane region" description="Helical" evidence="1">
    <location>
        <begin position="214"/>
        <end position="235"/>
    </location>
</feature>
<feature type="transmembrane region" description="Helical" evidence="1">
    <location>
        <begin position="187"/>
        <end position="205"/>
    </location>
</feature>
<proteinExistence type="predicted"/>
<feature type="transmembrane region" description="Helical" evidence="1">
    <location>
        <begin position="316"/>
        <end position="335"/>
    </location>
</feature>
<protein>
    <submittedName>
        <fullName evidence="4">Membrane protein-like protein</fullName>
    </submittedName>
</protein>
<sequence>MTEWTAALEANIDLDVLTGLGLAVVLGLLVGVQRGWALRNEAPGARFAGIRTFTLLGLAGALTGIVERIDPRLAAIGAAAVALLVLIGYAKSARAPDQLSGTASLVALLTFGCGFLAVSGQMPVATIIAVAMTIILAMRTRLHDWVEGLTETEINAIVRFALISIAILPLLPDRSYGPYQAWNPRQLWLVVVFVSGFSFIGYLAAKRFGAARAALATAAAGAMVSSTAVTAMLAARLRDPGENVPMLTAGVATASAVMLIRALCLVAVLAPAALVALGSMVGPAALVSALAAVRAVRAARRTDASQIAPLALQNPFRLLPAIGLMALVMLLTWLARWMMDRIGEAGVAAVLALSGLADVDSAIIAMGNLPPGTLDGRTAGLVLAAPIFANTLFKAGVALSIAGPRAGWRIAWPLVVSVAGGLTLLPLLLP</sequence>
<dbReference type="AlphaFoldDB" id="A0AA86GMJ5"/>
<dbReference type="InterPro" id="IPR049177">
    <property type="entry name" value="MgtC_SapB_SrpB_YhiD_N"/>
</dbReference>
<evidence type="ECO:0000259" key="2">
    <source>
        <dbReference type="Pfam" id="PF02308"/>
    </source>
</evidence>
<feature type="transmembrane region" description="Helical" evidence="1">
    <location>
        <begin position="154"/>
        <end position="172"/>
    </location>
</feature>
<feature type="transmembrane region" description="Helical" evidence="1">
    <location>
        <begin position="410"/>
        <end position="429"/>
    </location>
</feature>
<dbReference type="EMBL" id="CP012199">
    <property type="protein sequence ID" value="AMG74162.1"/>
    <property type="molecule type" value="Genomic_DNA"/>
</dbReference>
<accession>A0AA86GMJ5</accession>
<keyword evidence="1" id="KW-0812">Transmembrane</keyword>
<dbReference type="Pfam" id="PF13194">
    <property type="entry name" value="DUF4010"/>
    <property type="match status" value="1"/>
</dbReference>
<keyword evidence="1" id="KW-0472">Membrane</keyword>
<dbReference type="InterPro" id="IPR025105">
    <property type="entry name" value="DUF4010"/>
</dbReference>
<feature type="transmembrane region" description="Helical" evidence="1">
    <location>
        <begin position="16"/>
        <end position="36"/>
    </location>
</feature>
<dbReference type="KEGG" id="sgi:SGRAN_1784"/>
<feature type="transmembrane region" description="Helical" evidence="1">
    <location>
        <begin position="48"/>
        <end position="66"/>
    </location>
</feature>
<evidence type="ECO:0000313" key="4">
    <source>
        <dbReference type="EMBL" id="AMG74162.1"/>
    </source>
</evidence>
<evidence type="ECO:0000259" key="3">
    <source>
        <dbReference type="Pfam" id="PF13194"/>
    </source>
</evidence>
<keyword evidence="1" id="KW-1133">Transmembrane helix</keyword>
<reference evidence="4 5" key="1">
    <citation type="journal article" date="2016" name="BMC Genomics">
        <title>Genomic analysis of the nitrate-respiring Sphingopyxis granuli (formerly Sphingomonas macrogoltabida) strain TFA.</title>
        <authorList>
            <person name="Garcia-Romero I."/>
            <person name="Perez-Pulido A.J."/>
            <person name="Gonzalez-Flores Y.E."/>
            <person name="Reyes-Ramirez F."/>
            <person name="Santero E."/>
            <person name="Floriano B."/>
        </authorList>
    </citation>
    <scope>NUCLEOTIDE SEQUENCE [LARGE SCALE GENOMIC DNA]</scope>
    <source>
        <strain evidence="4 5">TFA</strain>
    </source>
</reference>
<gene>
    <name evidence="4" type="ORF">SGRAN_1784</name>
</gene>
<organism evidence="4 5">
    <name type="scientific">Sphingopyxis granuli</name>
    <dbReference type="NCBI Taxonomy" id="267128"/>
    <lineage>
        <taxon>Bacteria</taxon>
        <taxon>Pseudomonadati</taxon>
        <taxon>Pseudomonadota</taxon>
        <taxon>Alphaproteobacteria</taxon>
        <taxon>Sphingomonadales</taxon>
        <taxon>Sphingomonadaceae</taxon>
        <taxon>Sphingopyxis</taxon>
    </lineage>
</organism>
<feature type="domain" description="MgtC/SapB/SrpB/YhiD N-terminal" evidence="2">
    <location>
        <begin position="20"/>
        <end position="144"/>
    </location>
</feature>